<comment type="caution">
    <text evidence="2">The sequence shown here is derived from an EMBL/GenBank/DDBJ whole genome shotgun (WGS) entry which is preliminary data.</text>
</comment>
<name>A0A4R2LQZ5_9BACE</name>
<dbReference type="SUPFAM" id="SSF81606">
    <property type="entry name" value="PP2C-like"/>
    <property type="match status" value="1"/>
</dbReference>
<evidence type="ECO:0000313" key="2">
    <source>
        <dbReference type="EMBL" id="TCO90762.1"/>
    </source>
</evidence>
<dbReference type="Proteomes" id="UP000295600">
    <property type="component" value="Unassembled WGS sequence"/>
</dbReference>
<proteinExistence type="predicted"/>
<gene>
    <name evidence="2" type="ORF">EV202_11542</name>
</gene>
<organism evidence="2 3">
    <name type="scientific">Prevotella heparinolytica</name>
    <dbReference type="NCBI Taxonomy" id="28113"/>
    <lineage>
        <taxon>Bacteria</taxon>
        <taxon>Pseudomonadati</taxon>
        <taxon>Bacteroidota</taxon>
        <taxon>Bacteroidia</taxon>
        <taxon>Bacteroidales</taxon>
        <taxon>Bacteroidaceae</taxon>
        <taxon>Bacteroides</taxon>
    </lineage>
</organism>
<evidence type="ECO:0000313" key="3">
    <source>
        <dbReference type="Proteomes" id="UP000295600"/>
    </source>
</evidence>
<dbReference type="RefSeq" id="WP_106041080.1">
    <property type="nucleotide sequence ID" value="NZ_SLXB01000015.1"/>
</dbReference>
<dbReference type="Gene3D" id="3.60.40.10">
    <property type="entry name" value="PPM-type phosphatase domain"/>
    <property type="match status" value="1"/>
</dbReference>
<dbReference type="AlphaFoldDB" id="A0A4R2LQZ5"/>
<dbReference type="EMBL" id="SLXB01000015">
    <property type="protein sequence ID" value="TCO90762.1"/>
    <property type="molecule type" value="Genomic_DNA"/>
</dbReference>
<protein>
    <submittedName>
        <fullName evidence="2">Serine/threonine protein phosphatase PrpC</fullName>
    </submittedName>
</protein>
<reference evidence="2 3" key="1">
    <citation type="submission" date="2019-03" db="EMBL/GenBank/DDBJ databases">
        <title>Genomic Encyclopedia of Type Strains, Phase IV (KMG-IV): sequencing the most valuable type-strain genomes for metagenomic binning, comparative biology and taxonomic classification.</title>
        <authorList>
            <person name="Goeker M."/>
        </authorList>
    </citation>
    <scope>NUCLEOTIDE SEQUENCE [LARGE SCALE GENOMIC DNA]</scope>
    <source>
        <strain evidence="2 3">DSM 23917</strain>
    </source>
</reference>
<evidence type="ECO:0000259" key="1">
    <source>
        <dbReference type="Pfam" id="PF13672"/>
    </source>
</evidence>
<dbReference type="InterPro" id="IPR001932">
    <property type="entry name" value="PPM-type_phosphatase-like_dom"/>
</dbReference>
<sequence length="343" mass="39465">MKIRAFITHKQAETYSDCQDRFGINPEIKSIAVSDGMGATWQQKIWAQLLVDSFIEKTDWLPDIESIKPLCSVWREKVNDFIQELKAKNAPENMIYRNERNLAERRSAGATFVGIRFEGNKWKGSVLGDSCLIEWNGNEAKFHTSQDVETFDSYPDYFDSDESQKGKGTPRIIEGVLSEDICLIMTSDPISEFLSRHNQKGEIAEFIQQLLTVVSHEDFENLVQDWRKTGMHNDDTTLVIILYNKSCSFSMQNIDDINTLIKKEESIKQIVPIEELENKEKKTTATNKPFSDDASTFIYEFLSEFKIISKKKCKHLKSLNQATKNAAKDAFDKLLKKYSIVRK</sequence>
<dbReference type="InterPro" id="IPR036457">
    <property type="entry name" value="PPM-type-like_dom_sf"/>
</dbReference>
<accession>A0A4R2LQZ5</accession>
<feature type="domain" description="PPM-type phosphatase" evidence="1">
    <location>
        <begin position="17"/>
        <end position="218"/>
    </location>
</feature>
<dbReference type="Pfam" id="PF13672">
    <property type="entry name" value="PP2C_2"/>
    <property type="match status" value="1"/>
</dbReference>